<dbReference type="InterPro" id="IPR007131">
    <property type="entry name" value="SHD1"/>
</dbReference>
<proteinExistence type="predicted"/>
<evidence type="ECO:0000256" key="1">
    <source>
        <dbReference type="SAM" id="SignalP"/>
    </source>
</evidence>
<feature type="chain" id="PRO_5022783369" description="SLA1 homology domain-containing protein" evidence="1">
    <location>
        <begin position="27"/>
        <end position="429"/>
    </location>
</feature>
<dbReference type="GO" id="GO:0043130">
    <property type="term" value="F:ubiquitin binding"/>
    <property type="evidence" value="ECO:0007669"/>
    <property type="project" value="InterPro"/>
</dbReference>
<gene>
    <name evidence="3" type="ORF">Pla52n_59000</name>
</gene>
<dbReference type="Gene3D" id="2.30.30.700">
    <property type="entry name" value="SLA1 homology domain 1"/>
    <property type="match status" value="1"/>
</dbReference>
<accession>A0A5C6A094</accession>
<keyword evidence="4" id="KW-1185">Reference proteome</keyword>
<organism evidence="3 4">
    <name type="scientific">Stieleria varia</name>
    <dbReference type="NCBI Taxonomy" id="2528005"/>
    <lineage>
        <taxon>Bacteria</taxon>
        <taxon>Pseudomonadati</taxon>
        <taxon>Planctomycetota</taxon>
        <taxon>Planctomycetia</taxon>
        <taxon>Pirellulales</taxon>
        <taxon>Pirellulaceae</taxon>
        <taxon>Stieleria</taxon>
    </lineage>
</organism>
<dbReference type="GO" id="GO:0042802">
    <property type="term" value="F:identical protein binding"/>
    <property type="evidence" value="ECO:0007669"/>
    <property type="project" value="InterPro"/>
</dbReference>
<evidence type="ECO:0000259" key="2">
    <source>
        <dbReference type="Pfam" id="PF03983"/>
    </source>
</evidence>
<dbReference type="Pfam" id="PF03983">
    <property type="entry name" value="SHD1"/>
    <property type="match status" value="1"/>
</dbReference>
<sequence precursor="true">MRSSKKTLLSAVVLSATLGWSTATVAETWTDATGKFKLEAKFLGAQDGTVALQKEDGSKIFVPFDKLDQRSQTQARELYGKMKAAAAASPAADQPAATRRAAVSPAMNNTSAPLGKSKFGANPTAEETVEILTRAMEESDLVTLWDSLPKKYQNDINQNTQMLAKNVDPMLWNGVGDIVKKLGRVLSEKKQFILGNENVGAFLPQDPKSLEIWDAAADAIQAVGNSSLTSHGKMQRFSVEGFLQSDGRNLASSFRALSKLMEDPSGDSTAGVPKMRVVSSDAQSAVVEVTRPDGDVETRGLVKVDNRWVPDDMAKEWDEQMQKAREGLQKIGSPEGKQQMMNARMMLGMVGGPLDSLLAASSQSEFDQAFNPVFNMVSGMVGQMMPGGPGGMGPGGFGPGGIGAGGFDGGGFDAGDAVPAEFGADAFGQ</sequence>
<reference evidence="3 4" key="1">
    <citation type="submission" date="2019-02" db="EMBL/GenBank/DDBJ databases">
        <title>Deep-cultivation of Planctomycetes and their phenomic and genomic characterization uncovers novel biology.</title>
        <authorList>
            <person name="Wiegand S."/>
            <person name="Jogler M."/>
            <person name="Boedeker C."/>
            <person name="Pinto D."/>
            <person name="Vollmers J."/>
            <person name="Rivas-Marin E."/>
            <person name="Kohn T."/>
            <person name="Peeters S.H."/>
            <person name="Heuer A."/>
            <person name="Rast P."/>
            <person name="Oberbeckmann S."/>
            <person name="Bunk B."/>
            <person name="Jeske O."/>
            <person name="Meyerdierks A."/>
            <person name="Storesund J.E."/>
            <person name="Kallscheuer N."/>
            <person name="Luecker S."/>
            <person name="Lage O.M."/>
            <person name="Pohl T."/>
            <person name="Merkel B.J."/>
            <person name="Hornburger P."/>
            <person name="Mueller R.-W."/>
            <person name="Bruemmer F."/>
            <person name="Labrenz M."/>
            <person name="Spormann A.M."/>
            <person name="Op Den Camp H."/>
            <person name="Overmann J."/>
            <person name="Amann R."/>
            <person name="Jetten M.S.M."/>
            <person name="Mascher T."/>
            <person name="Medema M.H."/>
            <person name="Devos D.P."/>
            <person name="Kaster A.-K."/>
            <person name="Ovreas L."/>
            <person name="Rohde M."/>
            <person name="Galperin M.Y."/>
            <person name="Jogler C."/>
        </authorList>
    </citation>
    <scope>NUCLEOTIDE SEQUENCE [LARGE SCALE GENOMIC DNA]</scope>
    <source>
        <strain evidence="3 4">Pla52n</strain>
    </source>
</reference>
<dbReference type="Proteomes" id="UP000320176">
    <property type="component" value="Unassembled WGS sequence"/>
</dbReference>
<dbReference type="GO" id="GO:0030674">
    <property type="term" value="F:protein-macromolecule adaptor activity"/>
    <property type="evidence" value="ECO:0007669"/>
    <property type="project" value="InterPro"/>
</dbReference>
<evidence type="ECO:0000313" key="4">
    <source>
        <dbReference type="Proteomes" id="UP000320176"/>
    </source>
</evidence>
<feature type="signal peptide" evidence="1">
    <location>
        <begin position="1"/>
        <end position="26"/>
    </location>
</feature>
<protein>
    <recommendedName>
        <fullName evidence="2">SLA1 homology domain-containing protein</fullName>
    </recommendedName>
</protein>
<comment type="caution">
    <text evidence="3">The sequence shown here is derived from an EMBL/GenBank/DDBJ whole genome shotgun (WGS) entry which is preliminary data.</text>
</comment>
<dbReference type="RefSeq" id="WP_197455011.1">
    <property type="nucleotide sequence ID" value="NZ_CP151726.1"/>
</dbReference>
<keyword evidence="1" id="KW-0732">Signal</keyword>
<dbReference type="GO" id="GO:0008092">
    <property type="term" value="F:cytoskeletal protein binding"/>
    <property type="evidence" value="ECO:0007669"/>
    <property type="project" value="InterPro"/>
</dbReference>
<name>A0A5C6A094_9BACT</name>
<feature type="domain" description="SLA1 homology" evidence="2">
    <location>
        <begin position="27"/>
        <end position="68"/>
    </location>
</feature>
<evidence type="ECO:0000313" key="3">
    <source>
        <dbReference type="EMBL" id="TWT93242.1"/>
    </source>
</evidence>
<dbReference type="EMBL" id="SJPN01000009">
    <property type="protein sequence ID" value="TWT93242.1"/>
    <property type="molecule type" value="Genomic_DNA"/>
</dbReference>
<dbReference type="AlphaFoldDB" id="A0A5C6A094"/>